<evidence type="ECO:0000256" key="12">
    <source>
        <dbReference type="ARBA" id="ARBA00022908"/>
    </source>
</evidence>
<dbReference type="SUPFAM" id="SSF53098">
    <property type="entry name" value="Ribonuclease H-like"/>
    <property type="match status" value="1"/>
</dbReference>
<evidence type="ECO:0000256" key="1">
    <source>
        <dbReference type="ARBA" id="ARBA00012493"/>
    </source>
</evidence>
<dbReference type="Gene3D" id="2.40.50.40">
    <property type="match status" value="1"/>
</dbReference>
<dbReference type="SUPFAM" id="SSF56672">
    <property type="entry name" value="DNA/RNA polymerases"/>
    <property type="match status" value="1"/>
</dbReference>
<dbReference type="InterPro" id="IPR043502">
    <property type="entry name" value="DNA/RNA_pol_sf"/>
</dbReference>
<dbReference type="SUPFAM" id="SSF54160">
    <property type="entry name" value="Chromo domain-like"/>
    <property type="match status" value="1"/>
</dbReference>
<organism evidence="21 22">
    <name type="scientific">Pseudozyma flocculosa</name>
    <dbReference type="NCBI Taxonomy" id="84751"/>
    <lineage>
        <taxon>Eukaryota</taxon>
        <taxon>Fungi</taxon>
        <taxon>Dikarya</taxon>
        <taxon>Basidiomycota</taxon>
        <taxon>Ustilaginomycotina</taxon>
        <taxon>Ustilaginomycetes</taxon>
        <taxon>Ustilaginales</taxon>
        <taxon>Ustilaginaceae</taxon>
        <taxon>Pseudozyma</taxon>
    </lineage>
</organism>
<dbReference type="InterPro" id="IPR036397">
    <property type="entry name" value="RNaseH_sf"/>
</dbReference>
<feature type="compositionally biased region" description="Basic and acidic residues" evidence="17">
    <location>
        <begin position="109"/>
        <end position="145"/>
    </location>
</feature>
<keyword evidence="7" id="KW-0064">Aspartyl protease</keyword>
<dbReference type="GO" id="GO:0003723">
    <property type="term" value="F:RNA binding"/>
    <property type="evidence" value="ECO:0007669"/>
    <property type="project" value="UniProtKB-KW"/>
</dbReference>
<dbReference type="GO" id="GO:0003677">
    <property type="term" value="F:DNA binding"/>
    <property type="evidence" value="ECO:0007669"/>
    <property type="project" value="UniProtKB-KW"/>
</dbReference>
<dbReference type="Gene3D" id="3.10.10.10">
    <property type="entry name" value="HIV Type 1 Reverse Transcriptase, subunit A, domain 1"/>
    <property type="match status" value="1"/>
</dbReference>
<keyword evidence="16" id="KW-0233">DNA recombination</keyword>
<dbReference type="GO" id="GO:0046872">
    <property type="term" value="F:metal ion binding"/>
    <property type="evidence" value="ECO:0007669"/>
    <property type="project" value="UniProtKB-KW"/>
</dbReference>
<feature type="compositionally biased region" description="Pro residues" evidence="17">
    <location>
        <begin position="645"/>
        <end position="659"/>
    </location>
</feature>
<evidence type="ECO:0000256" key="2">
    <source>
        <dbReference type="ARBA" id="ARBA00022670"/>
    </source>
</evidence>
<feature type="domain" description="Chromo" evidence="18">
    <location>
        <begin position="1588"/>
        <end position="1646"/>
    </location>
</feature>
<keyword evidence="10" id="KW-0460">Magnesium</keyword>
<dbReference type="PROSITE" id="PS50013">
    <property type="entry name" value="CHROMO_2"/>
    <property type="match status" value="1"/>
</dbReference>
<feature type="compositionally biased region" description="Acidic residues" evidence="17">
    <location>
        <begin position="431"/>
        <end position="452"/>
    </location>
</feature>
<dbReference type="GO" id="GO:0005634">
    <property type="term" value="C:nucleus"/>
    <property type="evidence" value="ECO:0007669"/>
    <property type="project" value="UniProtKB-ARBA"/>
</dbReference>
<feature type="region of interest" description="Disordered" evidence="17">
    <location>
        <begin position="423"/>
        <end position="459"/>
    </location>
</feature>
<gene>
    <name evidence="21" type="ORF">PSFLO_04022</name>
</gene>
<accession>A0A5C3F237</accession>
<dbReference type="InterPro" id="IPR001584">
    <property type="entry name" value="Integrase_cat-core"/>
</dbReference>
<dbReference type="GO" id="GO:0003887">
    <property type="term" value="F:DNA-directed DNA polymerase activity"/>
    <property type="evidence" value="ECO:0007669"/>
    <property type="project" value="UniProtKB-KW"/>
</dbReference>
<dbReference type="CDD" id="cd01647">
    <property type="entry name" value="RT_LTR"/>
    <property type="match status" value="1"/>
</dbReference>
<dbReference type="FunFam" id="3.30.420.10:FF:000032">
    <property type="entry name" value="Retrovirus-related Pol polyprotein from transposon 297-like Protein"/>
    <property type="match status" value="1"/>
</dbReference>
<dbReference type="GO" id="GO:0006338">
    <property type="term" value="P:chromatin remodeling"/>
    <property type="evidence" value="ECO:0007669"/>
    <property type="project" value="UniProtKB-ARBA"/>
</dbReference>
<dbReference type="GO" id="GO:0006508">
    <property type="term" value="P:proteolysis"/>
    <property type="evidence" value="ECO:0007669"/>
    <property type="project" value="UniProtKB-KW"/>
</dbReference>
<dbReference type="Pfam" id="PF17921">
    <property type="entry name" value="Integrase_H2C2"/>
    <property type="match status" value="1"/>
</dbReference>
<keyword evidence="22" id="KW-1185">Reference proteome</keyword>
<dbReference type="GO" id="GO:0006310">
    <property type="term" value="P:DNA recombination"/>
    <property type="evidence" value="ECO:0007669"/>
    <property type="project" value="UniProtKB-KW"/>
</dbReference>
<dbReference type="PROSITE" id="PS50994">
    <property type="entry name" value="INTEGRASE"/>
    <property type="match status" value="1"/>
</dbReference>
<dbReference type="Pfam" id="PF03732">
    <property type="entry name" value="Retrotrans_gag"/>
    <property type="match status" value="1"/>
</dbReference>
<evidence type="ECO:0000256" key="6">
    <source>
        <dbReference type="ARBA" id="ARBA00022723"/>
    </source>
</evidence>
<dbReference type="SMART" id="SM00298">
    <property type="entry name" value="CHROMO"/>
    <property type="match status" value="1"/>
</dbReference>
<dbReference type="InterPro" id="IPR041588">
    <property type="entry name" value="Integrase_H2C2"/>
</dbReference>
<dbReference type="EC" id="2.7.7.49" evidence="1"/>
<keyword evidence="13" id="KW-0695">RNA-directed DNA polymerase</keyword>
<dbReference type="CDD" id="cd00303">
    <property type="entry name" value="retropepsin_like"/>
    <property type="match status" value="1"/>
</dbReference>
<evidence type="ECO:0000256" key="4">
    <source>
        <dbReference type="ARBA" id="ARBA00022695"/>
    </source>
</evidence>
<dbReference type="PROSITE" id="PS50878">
    <property type="entry name" value="RT_POL"/>
    <property type="match status" value="1"/>
</dbReference>
<evidence type="ECO:0000256" key="13">
    <source>
        <dbReference type="ARBA" id="ARBA00022918"/>
    </source>
</evidence>
<dbReference type="GO" id="GO:0004190">
    <property type="term" value="F:aspartic-type endopeptidase activity"/>
    <property type="evidence" value="ECO:0007669"/>
    <property type="project" value="UniProtKB-KW"/>
</dbReference>
<dbReference type="Pfam" id="PF00665">
    <property type="entry name" value="rve"/>
    <property type="match status" value="1"/>
</dbReference>
<dbReference type="InterPro" id="IPR050951">
    <property type="entry name" value="Retrovirus_Pol_polyprotein"/>
</dbReference>
<dbReference type="FunFam" id="3.30.70.270:FF:000020">
    <property type="entry name" value="Transposon Tf2-6 polyprotein-like Protein"/>
    <property type="match status" value="1"/>
</dbReference>
<evidence type="ECO:0000256" key="14">
    <source>
        <dbReference type="ARBA" id="ARBA00022932"/>
    </source>
</evidence>
<dbReference type="InterPro" id="IPR041373">
    <property type="entry name" value="RT_RNaseH"/>
</dbReference>
<keyword evidence="9" id="KW-0378">Hydrolase</keyword>
<feature type="region of interest" description="Disordered" evidence="17">
    <location>
        <begin position="75"/>
        <end position="152"/>
    </location>
</feature>
<keyword evidence="6" id="KW-0479">Metal-binding</keyword>
<dbReference type="Gene3D" id="1.10.340.70">
    <property type="match status" value="1"/>
</dbReference>
<feature type="region of interest" description="Disordered" evidence="17">
    <location>
        <begin position="639"/>
        <end position="665"/>
    </location>
</feature>
<dbReference type="InterPro" id="IPR043128">
    <property type="entry name" value="Rev_trsase/Diguanyl_cyclase"/>
</dbReference>
<dbReference type="Gene3D" id="2.40.70.10">
    <property type="entry name" value="Acid Proteases"/>
    <property type="match status" value="1"/>
</dbReference>
<dbReference type="InterPro" id="IPR056924">
    <property type="entry name" value="SH3_Tf2-1"/>
</dbReference>
<keyword evidence="11" id="KW-0694">RNA-binding</keyword>
<sequence length="1647" mass="183978">MTRPVTRALSGSADSAADHGTSAEPTPARMVGEGDAEERPTAPSEQDTRIALLEEAVRRQQDTLDHILRLVSATAGPTAARHSPAGTESEAGRSEVAPRGAPEPLYSADARDPARLTSEERFEESTRLHTPSFRRDAAPHLRPREPSMSPAVVPSARGIKIAAPSWDGKKAELEEFLEQCDLTFRFGPSEFSSERLKIDYAYAHMKGTPRERLRNLRQAEEPPEMLLSWKALREYLRKAYGDRHPQYTASVKLQRLTQTGSVADYAAEFLALAARANATDDGQLLTRFKLGLKDEIRRHMGHFHSKDLDAYMDEATQQDELLRELHRHSSTADRPAGRTAAARTRPATGGVTAAPGKTDGARGSPRPALPPRSILRTLPNDVYEHRRKMNLCYTCGEDHLQRDCPERKNLQVRSLVIRDQRVFLGDRPDASEDEDTDDAPSEDDSDFDDDLEAPSGNDLPATGVIRILRHPDVPTYECEVTIPGAEGLALIDGGATASFIDPAVARQAKASIETLPKPRVAYLFDGRGVPVEQVARVDILIGGVVVARKHPCFLVATGGHPFVLGLDWMERTQPQYDWERCEMIMKAPRRRTRPSGSASPSVPYRIVSAAVSARSFQFVDAEELVRLAREEGPIRICTIHDFPGEQPPEPGDPPPPPDGPSELPREFADYADVFDEARADALLQHRPSDHKIVVEPGKTIPHGPLYPLSAKELDELRKYLDKNLSQGFIRPSKSPAAAPILFVPKKDGSLRLCVDYRGLNSVTVKDRYPIPLISEQLDRLARAVVFTKLDLRGAYNLLRIAPGDEWKTAFRTRYGSFEYLVMPFGLCNAPSTFQALMNEVLGDLLDVFVLVYLDDILIFSKNREDHAGHVRAVLDRLRANRLYCAPGKCEFFQDEVEFLGYRVSNRGVTMDPKKVEAITEWPEPRSIHDIQVFLGFANFYRRFIRHYSRVVAPITAALRGKPKGAIELSAEQRDAFTRLKKAFTTAPVLRHFDPSLPTVMETDASDYVVAGVLSQWVPNAEEHAVSPPRARTHTLHPIAFWSRQMVPAERNYEIHDKELLAVVKACKEWRHYLHGISAPFEILMDHQALEYFQTKRNLTRRQARWGLSLGEFDFRITYRPGVDGGKPDALTRRSDLHPNAGKHYSAAEPDPANHAVLLDRGLFAKSNRLLPASEFLQDVIRGTASLDPGRAESLGLSRKDGVWLTAQGKWYIPPALVPRALQLAHDSSAATHPGLRGTTVAAQRQFWWPTLAQDVVQHVSTCSACARAKSPRHKPYGFLRPLLAPDRPWGSITMDLIEGLPPSTTGDGKTTADSILVVVDRLTKYTVALPTVATATSKEHARLLDDHVFSHFGLPDQIISDRGRTFVSAVWSGIMELYGIRSSLSTAYHPQTDGQTERMNQSLELYLRLYCNYQQDNWASLLPRAQFALNQRTSATTNVAPAVANLGFSPRPLPDLPAAVPEGATGDVVKHAQLLEACQRNINAAAEAMAKSYNRSRVDRSFQPGEEVMLRTKHLRTDRPSRKLDNRFAGPFKILDAIGPRAYRLDLPRRWAVHPVFHVSLLEPVEKPQRPSDQAPAVTWAEDERKEYEVEAIIDLRRGFQRKLEYLVKWVGYKDPSWIPATAARKAPIPVQAFHQKFPRKPAPARR</sequence>
<proteinExistence type="predicted"/>
<reference evidence="21 22" key="1">
    <citation type="submission" date="2018-03" db="EMBL/GenBank/DDBJ databases">
        <authorList>
            <person name="Guldener U."/>
        </authorList>
    </citation>
    <scope>NUCLEOTIDE SEQUENCE [LARGE SCALE GENOMIC DNA]</scope>
    <source>
        <strain evidence="21 22">DAOM196992</strain>
    </source>
</reference>
<dbReference type="Gene3D" id="3.30.70.270">
    <property type="match status" value="2"/>
</dbReference>
<dbReference type="InterPro" id="IPR005162">
    <property type="entry name" value="Retrotrans_gag_dom"/>
</dbReference>
<keyword evidence="8" id="KW-0255">Endonuclease</keyword>
<evidence type="ECO:0000256" key="3">
    <source>
        <dbReference type="ARBA" id="ARBA00022679"/>
    </source>
</evidence>
<feature type="region of interest" description="Disordered" evidence="17">
    <location>
        <begin position="327"/>
        <end position="380"/>
    </location>
</feature>
<keyword evidence="3" id="KW-0808">Transferase</keyword>
<dbReference type="Gene3D" id="3.30.420.10">
    <property type="entry name" value="Ribonuclease H-like superfamily/Ribonuclease H"/>
    <property type="match status" value="1"/>
</dbReference>
<dbReference type="InterPro" id="IPR000477">
    <property type="entry name" value="RT_dom"/>
</dbReference>
<evidence type="ECO:0000256" key="16">
    <source>
        <dbReference type="ARBA" id="ARBA00023172"/>
    </source>
</evidence>
<evidence type="ECO:0000256" key="7">
    <source>
        <dbReference type="ARBA" id="ARBA00022750"/>
    </source>
</evidence>
<dbReference type="GO" id="GO:0015074">
    <property type="term" value="P:DNA integration"/>
    <property type="evidence" value="ECO:0007669"/>
    <property type="project" value="UniProtKB-KW"/>
</dbReference>
<dbReference type="Pfam" id="PF17917">
    <property type="entry name" value="RT_RNaseH"/>
    <property type="match status" value="1"/>
</dbReference>
<dbReference type="InterPro" id="IPR016197">
    <property type="entry name" value="Chromo-like_dom_sf"/>
</dbReference>
<feature type="domain" description="Reverse transcriptase" evidence="19">
    <location>
        <begin position="724"/>
        <end position="903"/>
    </location>
</feature>
<evidence type="ECO:0000256" key="9">
    <source>
        <dbReference type="ARBA" id="ARBA00022801"/>
    </source>
</evidence>
<dbReference type="Pfam" id="PF24626">
    <property type="entry name" value="SH3_Tf2-1"/>
    <property type="match status" value="1"/>
</dbReference>
<protein>
    <recommendedName>
        <fullName evidence="1">RNA-directed DNA polymerase</fullName>
        <ecNumber evidence="1">2.7.7.49</ecNumber>
    </recommendedName>
</protein>
<evidence type="ECO:0000256" key="11">
    <source>
        <dbReference type="ARBA" id="ARBA00022884"/>
    </source>
</evidence>
<keyword evidence="4" id="KW-0548">Nucleotidyltransferase</keyword>
<keyword evidence="12" id="KW-0229">DNA integration</keyword>
<dbReference type="Pfam" id="PF00078">
    <property type="entry name" value="RVT_1"/>
    <property type="match status" value="1"/>
</dbReference>
<dbReference type="InterPro" id="IPR012337">
    <property type="entry name" value="RNaseH-like_sf"/>
</dbReference>
<dbReference type="PANTHER" id="PTHR37984">
    <property type="entry name" value="PROTEIN CBG26694"/>
    <property type="match status" value="1"/>
</dbReference>
<name>A0A5C3F237_9BASI</name>
<dbReference type="InterPro" id="IPR021109">
    <property type="entry name" value="Peptidase_aspartic_dom_sf"/>
</dbReference>
<dbReference type="GO" id="GO:0004519">
    <property type="term" value="F:endonuclease activity"/>
    <property type="evidence" value="ECO:0007669"/>
    <property type="project" value="UniProtKB-KW"/>
</dbReference>
<evidence type="ECO:0000259" key="19">
    <source>
        <dbReference type="PROSITE" id="PS50878"/>
    </source>
</evidence>
<evidence type="ECO:0000313" key="21">
    <source>
        <dbReference type="EMBL" id="SPO38544.1"/>
    </source>
</evidence>
<dbReference type="Proteomes" id="UP000323386">
    <property type="component" value="Unassembled WGS sequence"/>
</dbReference>
<feature type="region of interest" description="Disordered" evidence="17">
    <location>
        <begin position="1"/>
        <end position="50"/>
    </location>
</feature>
<evidence type="ECO:0000313" key="22">
    <source>
        <dbReference type="Proteomes" id="UP000323386"/>
    </source>
</evidence>
<evidence type="ECO:0000256" key="15">
    <source>
        <dbReference type="ARBA" id="ARBA00023125"/>
    </source>
</evidence>
<keyword evidence="5" id="KW-0540">Nuclease</keyword>
<dbReference type="GO" id="GO:0003964">
    <property type="term" value="F:RNA-directed DNA polymerase activity"/>
    <property type="evidence" value="ECO:0007669"/>
    <property type="project" value="UniProtKB-KW"/>
</dbReference>
<dbReference type="InterPro" id="IPR000953">
    <property type="entry name" value="Chromo/chromo_shadow_dom"/>
</dbReference>
<evidence type="ECO:0000256" key="5">
    <source>
        <dbReference type="ARBA" id="ARBA00022722"/>
    </source>
</evidence>
<evidence type="ECO:0000256" key="17">
    <source>
        <dbReference type="SAM" id="MobiDB-lite"/>
    </source>
</evidence>
<evidence type="ECO:0000259" key="18">
    <source>
        <dbReference type="PROSITE" id="PS50013"/>
    </source>
</evidence>
<dbReference type="PANTHER" id="PTHR37984:SF5">
    <property type="entry name" value="PROTEIN NYNRIN-LIKE"/>
    <property type="match status" value="1"/>
</dbReference>
<feature type="compositionally biased region" description="Low complexity" evidence="17">
    <location>
        <begin position="337"/>
        <end position="356"/>
    </location>
</feature>
<feature type="domain" description="Integrase catalytic" evidence="20">
    <location>
        <begin position="1284"/>
        <end position="1458"/>
    </location>
</feature>
<dbReference type="EMBL" id="OOIP01000010">
    <property type="protein sequence ID" value="SPO38544.1"/>
    <property type="molecule type" value="Genomic_DNA"/>
</dbReference>
<keyword evidence="2" id="KW-0645">Protease</keyword>
<evidence type="ECO:0000259" key="20">
    <source>
        <dbReference type="PROSITE" id="PS50994"/>
    </source>
</evidence>
<keyword evidence="15" id="KW-0238">DNA-binding</keyword>
<dbReference type="CDD" id="cd09274">
    <property type="entry name" value="RNase_HI_RT_Ty3"/>
    <property type="match status" value="1"/>
</dbReference>
<evidence type="ECO:0000256" key="8">
    <source>
        <dbReference type="ARBA" id="ARBA00022759"/>
    </source>
</evidence>
<dbReference type="SUPFAM" id="SSF50630">
    <property type="entry name" value="Acid proteases"/>
    <property type="match status" value="1"/>
</dbReference>
<dbReference type="OrthoDB" id="5599418at2759"/>
<keyword evidence="14" id="KW-0239">DNA-directed DNA polymerase</keyword>
<evidence type="ECO:0000256" key="10">
    <source>
        <dbReference type="ARBA" id="ARBA00022842"/>
    </source>
</evidence>
<dbReference type="CDD" id="cd00024">
    <property type="entry name" value="CD_CSD"/>
    <property type="match status" value="1"/>
</dbReference>